<dbReference type="GO" id="GO:0043565">
    <property type="term" value="F:sequence-specific DNA binding"/>
    <property type="evidence" value="ECO:0007669"/>
    <property type="project" value="InterPro"/>
</dbReference>
<keyword evidence="2" id="KW-0238">DNA-binding</keyword>
<comment type="caution">
    <text evidence="5">The sequence shown here is derived from an EMBL/GenBank/DDBJ whole genome shotgun (WGS) entry which is preliminary data.</text>
</comment>
<dbReference type="InterPro" id="IPR005412">
    <property type="entry name" value="Fis_DNA-bd"/>
</dbReference>
<protein>
    <recommendedName>
        <fullName evidence="3">Putative Fis-like DNA-binding protein</fullName>
    </recommendedName>
</protein>
<dbReference type="InterPro" id="IPR009057">
    <property type="entry name" value="Homeodomain-like_sf"/>
</dbReference>
<organism evidence="5 7">
    <name type="scientific">Faucicola atlantae</name>
    <dbReference type="NCBI Taxonomy" id="34059"/>
    <lineage>
        <taxon>Bacteria</taxon>
        <taxon>Pseudomonadati</taxon>
        <taxon>Pseudomonadota</taxon>
        <taxon>Gammaproteobacteria</taxon>
        <taxon>Moraxellales</taxon>
        <taxon>Moraxellaceae</taxon>
        <taxon>Faucicola</taxon>
    </lineage>
</organism>
<dbReference type="PANTHER" id="PTHR47918:SF1">
    <property type="entry name" value="DNA-BINDING PROTEIN FIS"/>
    <property type="match status" value="1"/>
</dbReference>
<dbReference type="InterPro" id="IPR050207">
    <property type="entry name" value="Trans_regulatory_Fis"/>
</dbReference>
<evidence type="ECO:0000256" key="1">
    <source>
        <dbReference type="ARBA" id="ARBA00008559"/>
    </source>
</evidence>
<dbReference type="GO" id="GO:0006355">
    <property type="term" value="P:regulation of DNA-templated transcription"/>
    <property type="evidence" value="ECO:0007669"/>
    <property type="project" value="InterPro"/>
</dbReference>
<gene>
    <name evidence="6" type="ORF">A9306_09760</name>
    <name evidence="5" type="ORF">A9308_07585</name>
</gene>
<dbReference type="STRING" id="34059.A9308_07585"/>
<dbReference type="PANTHER" id="PTHR47918">
    <property type="entry name" value="DNA-BINDING PROTEIN FIS"/>
    <property type="match status" value="1"/>
</dbReference>
<dbReference type="AlphaFoldDB" id="A0A1B8QBG4"/>
<dbReference type="PIRSF" id="PIRSF002097">
    <property type="entry name" value="DNA-binding_Fis"/>
    <property type="match status" value="1"/>
</dbReference>
<comment type="similarity">
    <text evidence="1">Belongs to the transcriptional regulatory Fis family.</text>
</comment>
<evidence type="ECO:0000313" key="7">
    <source>
        <dbReference type="Proteomes" id="UP000092508"/>
    </source>
</evidence>
<reference evidence="6 8" key="1">
    <citation type="submission" date="2016-06" db="EMBL/GenBank/DDBJ databases">
        <title>Draft genome of Moraxella atlantae CCUG 59586.</title>
        <authorList>
            <person name="Salva-Serra F."/>
            <person name="Engstrom-Jakobsson H."/>
            <person name="Thorell K."/>
            <person name="Gonzales-Siles L."/>
            <person name="Karlsson R."/>
            <person name="Boulund F."/>
            <person name="Engstrand L."/>
            <person name="Kristiansson E."/>
            <person name="Moore E."/>
        </authorList>
    </citation>
    <scope>NUCLEOTIDE SEQUENCE [LARGE SCALE GENOMIC DNA]</scope>
    <source>
        <strain evidence="6 8">CCUG 59586</strain>
    </source>
</reference>
<dbReference type="SUPFAM" id="SSF46689">
    <property type="entry name" value="Homeodomain-like"/>
    <property type="match status" value="1"/>
</dbReference>
<evidence type="ECO:0000313" key="8">
    <source>
        <dbReference type="Proteomes" id="UP000092616"/>
    </source>
</evidence>
<reference evidence="5 7" key="2">
    <citation type="submission" date="2016-06" db="EMBL/GenBank/DDBJ databases">
        <title>Draft genome of Moraxella atlantae CCUG 66109.</title>
        <authorList>
            <person name="Salva-Serra F."/>
            <person name="Engstrom-Jakobsson H."/>
            <person name="Thorell K."/>
            <person name="Gonzales-Siles L."/>
            <person name="Karlsson R."/>
            <person name="Boulund F."/>
            <person name="Engstrand L."/>
            <person name="Kristiansson E."/>
            <person name="Moore E."/>
        </authorList>
    </citation>
    <scope>NUCLEOTIDE SEQUENCE [LARGE SCALE GENOMIC DNA]</scope>
    <source>
        <strain evidence="5 7">CCUG 66109</strain>
    </source>
</reference>
<dbReference type="Proteomes" id="UP000092508">
    <property type="component" value="Unassembled WGS sequence"/>
</dbReference>
<dbReference type="Proteomes" id="UP000092616">
    <property type="component" value="Unassembled WGS sequence"/>
</dbReference>
<feature type="domain" description="DNA binding HTH" evidence="4">
    <location>
        <begin position="23"/>
        <end position="63"/>
    </location>
</feature>
<evidence type="ECO:0000313" key="6">
    <source>
        <dbReference type="EMBL" id="OBX78152.1"/>
    </source>
</evidence>
<dbReference type="EMBL" id="LZMZ01000027">
    <property type="protein sequence ID" value="OBX76794.1"/>
    <property type="molecule type" value="Genomic_DNA"/>
</dbReference>
<dbReference type="Gene3D" id="1.10.10.60">
    <property type="entry name" value="Homeodomain-like"/>
    <property type="match status" value="1"/>
</dbReference>
<dbReference type="PRINTS" id="PR01590">
    <property type="entry name" value="HTHFIS"/>
</dbReference>
<evidence type="ECO:0000313" key="5">
    <source>
        <dbReference type="EMBL" id="OBX76794.1"/>
    </source>
</evidence>
<evidence type="ECO:0000256" key="2">
    <source>
        <dbReference type="ARBA" id="ARBA00023125"/>
    </source>
</evidence>
<evidence type="ECO:0000256" key="3">
    <source>
        <dbReference type="ARBA" id="ARBA00029540"/>
    </source>
</evidence>
<accession>A0A1B8QBG4</accession>
<name>A0A1B8QBG4_9GAMM</name>
<dbReference type="InterPro" id="IPR002197">
    <property type="entry name" value="HTH_Fis"/>
</dbReference>
<dbReference type="Pfam" id="PF02954">
    <property type="entry name" value="HTH_8"/>
    <property type="match status" value="1"/>
</dbReference>
<dbReference type="EMBL" id="LZNA01000051">
    <property type="protein sequence ID" value="OBX78152.1"/>
    <property type="molecule type" value="Genomic_DNA"/>
</dbReference>
<evidence type="ECO:0000259" key="4">
    <source>
        <dbReference type="Pfam" id="PF02954"/>
    </source>
</evidence>
<proteinExistence type="inferred from homology"/>
<keyword evidence="8" id="KW-1185">Reference proteome</keyword>
<sequence length="67" mass="7504">MVVQQYLDTLGDEPASDLYALMLSQLEQPLLQVLLAHTRGNQSQVAAMLGMNRGTLRKKLKMYGLLK</sequence>